<sequence>MTEIQLKLIDEAAQVMILKARLRKFSDIAEDANLSVQLLKYHAQKRVLEMASLQANRRDS</sequence>
<name>A0A6J5MDY4_9CAUD</name>
<evidence type="ECO:0000313" key="1">
    <source>
        <dbReference type="EMBL" id="CAB4141969.1"/>
    </source>
</evidence>
<reference evidence="1" key="1">
    <citation type="submission" date="2020-04" db="EMBL/GenBank/DDBJ databases">
        <authorList>
            <person name="Chiriac C."/>
            <person name="Salcher M."/>
            <person name="Ghai R."/>
            <person name="Kavagutti S V."/>
        </authorList>
    </citation>
    <scope>NUCLEOTIDE SEQUENCE</scope>
</reference>
<organism evidence="1">
    <name type="scientific">uncultured Caudovirales phage</name>
    <dbReference type="NCBI Taxonomy" id="2100421"/>
    <lineage>
        <taxon>Viruses</taxon>
        <taxon>Duplodnaviria</taxon>
        <taxon>Heunggongvirae</taxon>
        <taxon>Uroviricota</taxon>
        <taxon>Caudoviricetes</taxon>
        <taxon>Peduoviridae</taxon>
        <taxon>Maltschvirus</taxon>
        <taxon>Maltschvirus maltsch</taxon>
    </lineage>
</organism>
<dbReference type="EMBL" id="LR796403">
    <property type="protein sequence ID" value="CAB4141969.1"/>
    <property type="molecule type" value="Genomic_DNA"/>
</dbReference>
<accession>A0A6J5MDY4</accession>
<proteinExistence type="predicted"/>
<protein>
    <submittedName>
        <fullName evidence="1">Uncharacterized protein</fullName>
    </submittedName>
</protein>
<gene>
    <name evidence="1" type="ORF">UFOVP423_3</name>
</gene>